<dbReference type="Pfam" id="PF01135">
    <property type="entry name" value="PCMT"/>
    <property type="match status" value="1"/>
</dbReference>
<sequence>MTRSTERPAVTSLPTTELDETSALRHRLADQLADAGHIRTPAVDNALRTVPRHAFAPEVPAQKAYANDIVATRHSDDGRITSSISAPWLQADMLEAAHIEPGHRVLEIGSGGYNAALIAELVGPTGSVTTLDIDPAVTDRATRHLTQTGYDRVRVVTADAEHLPADVIPADGFDAIVVTVDTWDVPWIDALADGGRLVAPLRLHQYTWAVSLTKRNGALHSDDPLIVCGFVAMQGAGAWDSNRRTVPGTGVHLAWEDGTPLPVDQLGPALTREPSVAHTHVTVGVQEPFDALTLYLAGALPGFCRLSVDPAGDNGVLNPPPQHWPGAAIVRGISLARLATERISHGDDGNGVYELVVHGYGPHGHLAAQEMAEQVQHWQRNHRAALCPRITIHPLADGGPTPMTGDPHVFVKRHTRIAIDWPIIPGTAALLTDDEGRHLLHLRSANKPIWRPGQWALLGGNTEKGETCDEAIVRELDEEIGLAIHDLTGFVTLDTLNANGSFKDRVRVYHGTLNTPAHQIELREGIQLRWTRIEETAEMTMDPGTAAVLHAHHNTSEPPGSRDGTLPVVEVREPRDHRSRSIIGAHLVLVRDGAVLLGKRHPSSAFAPSTWHLPAGHREDMEAAVTCMVREAEEETGLRIAEGDLSLVHVLDLLDPGSTIPRVGLFFAPSRWEGEPTVREPECCTEWRWWPLDALPEPTVEYTRVALAAISRGTLYTPMGWS</sequence>
<evidence type="ECO:0000313" key="5">
    <source>
        <dbReference type="EMBL" id="MET8432968.1"/>
    </source>
</evidence>
<dbReference type="GO" id="GO:0032259">
    <property type="term" value="P:methylation"/>
    <property type="evidence" value="ECO:0007669"/>
    <property type="project" value="UniProtKB-KW"/>
</dbReference>
<reference evidence="5 6" key="1">
    <citation type="submission" date="2024-06" db="EMBL/GenBank/DDBJ databases">
        <title>The Natural Products Discovery Center: Release of the First 8490 Sequenced Strains for Exploring Actinobacteria Biosynthetic Diversity.</title>
        <authorList>
            <person name="Kalkreuter E."/>
            <person name="Kautsar S.A."/>
            <person name="Yang D."/>
            <person name="Bader C.D."/>
            <person name="Teijaro C.N."/>
            <person name="Fluegel L."/>
            <person name="Davis C.M."/>
            <person name="Simpson J.R."/>
            <person name="Lauterbach L."/>
            <person name="Steele A.D."/>
            <person name="Gui C."/>
            <person name="Meng S."/>
            <person name="Li G."/>
            <person name="Viehrig K."/>
            <person name="Ye F."/>
            <person name="Su P."/>
            <person name="Kiefer A.F."/>
            <person name="Nichols A."/>
            <person name="Cepeda A.J."/>
            <person name="Yan W."/>
            <person name="Fan B."/>
            <person name="Jiang Y."/>
            <person name="Adhikari A."/>
            <person name="Zheng C.-J."/>
            <person name="Schuster L."/>
            <person name="Cowan T.M."/>
            <person name="Smanski M.J."/>
            <person name="Chevrette M.G."/>
            <person name="De Carvalho L.P.S."/>
            <person name="Shen B."/>
        </authorList>
    </citation>
    <scope>NUCLEOTIDE SEQUENCE [LARGE SCALE GENOMIC DNA]</scope>
    <source>
        <strain evidence="5 6">NPDC005137</strain>
    </source>
</reference>
<feature type="region of interest" description="Disordered" evidence="3">
    <location>
        <begin position="1"/>
        <end position="22"/>
    </location>
</feature>
<dbReference type="InterPro" id="IPR000086">
    <property type="entry name" value="NUDIX_hydrolase_dom"/>
</dbReference>
<keyword evidence="6" id="KW-1185">Reference proteome</keyword>
<keyword evidence="5" id="KW-0808">Transferase</keyword>
<dbReference type="Proteomes" id="UP001550044">
    <property type="component" value="Unassembled WGS sequence"/>
</dbReference>
<evidence type="ECO:0000256" key="3">
    <source>
        <dbReference type="SAM" id="MobiDB-lite"/>
    </source>
</evidence>
<comment type="cofactor">
    <cofactor evidence="1">
        <name>Mg(2+)</name>
        <dbReference type="ChEBI" id="CHEBI:18420"/>
    </cofactor>
</comment>
<dbReference type="GO" id="GO:0008168">
    <property type="term" value="F:methyltransferase activity"/>
    <property type="evidence" value="ECO:0007669"/>
    <property type="project" value="UniProtKB-KW"/>
</dbReference>
<dbReference type="InterPro" id="IPR015797">
    <property type="entry name" value="NUDIX_hydrolase-like_dom_sf"/>
</dbReference>
<evidence type="ECO:0000259" key="4">
    <source>
        <dbReference type="PROSITE" id="PS51462"/>
    </source>
</evidence>
<evidence type="ECO:0000256" key="1">
    <source>
        <dbReference type="ARBA" id="ARBA00001946"/>
    </source>
</evidence>
<dbReference type="PROSITE" id="PS51462">
    <property type="entry name" value="NUDIX"/>
    <property type="match status" value="2"/>
</dbReference>
<dbReference type="SUPFAM" id="SSF55811">
    <property type="entry name" value="Nudix"/>
    <property type="match status" value="2"/>
</dbReference>
<dbReference type="EMBL" id="JBEXIP010000005">
    <property type="protein sequence ID" value="MET8432968.1"/>
    <property type="molecule type" value="Genomic_DNA"/>
</dbReference>
<organism evidence="5 6">
    <name type="scientific">Streptomyces sp. 900116325</name>
    <dbReference type="NCBI Taxonomy" id="3154295"/>
    <lineage>
        <taxon>Bacteria</taxon>
        <taxon>Bacillati</taxon>
        <taxon>Actinomycetota</taxon>
        <taxon>Actinomycetes</taxon>
        <taxon>Kitasatosporales</taxon>
        <taxon>Streptomycetaceae</taxon>
        <taxon>Streptomyces</taxon>
    </lineage>
</organism>
<keyword evidence="2" id="KW-0378">Hydrolase</keyword>
<dbReference type="PANTHER" id="PTHR43046:SF16">
    <property type="entry name" value="ADP-RIBOSE PYROPHOSPHATASE YJHB-RELATED"/>
    <property type="match status" value="1"/>
</dbReference>
<feature type="domain" description="Nudix hydrolase" evidence="4">
    <location>
        <begin position="422"/>
        <end position="553"/>
    </location>
</feature>
<feature type="domain" description="Nudix hydrolase" evidence="4">
    <location>
        <begin position="580"/>
        <end position="712"/>
    </location>
</feature>
<accession>A0ABV2U549</accession>
<dbReference type="RefSeq" id="WP_356673370.1">
    <property type="nucleotide sequence ID" value="NZ_JBEXEF010000111.1"/>
</dbReference>
<evidence type="ECO:0000256" key="2">
    <source>
        <dbReference type="ARBA" id="ARBA00022801"/>
    </source>
</evidence>
<dbReference type="InterPro" id="IPR027573">
    <property type="entry name" value="Methyltran_FxLD"/>
</dbReference>
<protein>
    <submittedName>
        <fullName evidence="5">Methyltransferase, FxLD system</fullName>
    </submittedName>
</protein>
<dbReference type="InterPro" id="IPR029063">
    <property type="entry name" value="SAM-dependent_MTases_sf"/>
</dbReference>
<dbReference type="InterPro" id="IPR020084">
    <property type="entry name" value="NUDIX_hydrolase_CS"/>
</dbReference>
<dbReference type="Gene3D" id="3.90.79.10">
    <property type="entry name" value="Nucleoside Triphosphate Pyrophosphohydrolase"/>
    <property type="match status" value="2"/>
</dbReference>
<dbReference type="PROSITE" id="PS00893">
    <property type="entry name" value="NUDIX_BOX"/>
    <property type="match status" value="2"/>
</dbReference>
<comment type="caution">
    <text evidence="5">The sequence shown here is derived from an EMBL/GenBank/DDBJ whole genome shotgun (WGS) entry which is preliminary data.</text>
</comment>
<proteinExistence type="predicted"/>
<dbReference type="NCBIfam" id="TIGR04364">
    <property type="entry name" value="methyltran_FxLD"/>
    <property type="match status" value="1"/>
</dbReference>
<name>A0ABV2U549_9ACTN</name>
<dbReference type="CDD" id="cd02440">
    <property type="entry name" value="AdoMet_MTases"/>
    <property type="match status" value="1"/>
</dbReference>
<dbReference type="PANTHER" id="PTHR43046">
    <property type="entry name" value="GDP-MANNOSE MANNOSYL HYDROLASE"/>
    <property type="match status" value="1"/>
</dbReference>
<dbReference type="SUPFAM" id="SSF53335">
    <property type="entry name" value="S-adenosyl-L-methionine-dependent methyltransferases"/>
    <property type="match status" value="1"/>
</dbReference>
<dbReference type="Gene3D" id="3.40.50.150">
    <property type="entry name" value="Vaccinia Virus protein VP39"/>
    <property type="match status" value="1"/>
</dbReference>
<dbReference type="Pfam" id="PF00293">
    <property type="entry name" value="NUDIX"/>
    <property type="match status" value="2"/>
</dbReference>
<evidence type="ECO:0000313" key="6">
    <source>
        <dbReference type="Proteomes" id="UP001550044"/>
    </source>
</evidence>
<gene>
    <name evidence="5" type="primary">fxlM</name>
    <name evidence="5" type="ORF">ABZV61_09195</name>
</gene>
<dbReference type="CDD" id="cd04683">
    <property type="entry name" value="NUDIX_Hydrolase"/>
    <property type="match status" value="1"/>
</dbReference>
<keyword evidence="5" id="KW-0489">Methyltransferase</keyword>